<accession>A0AAN6WJG6</accession>
<reference evidence="1" key="2">
    <citation type="submission" date="2023-05" db="EMBL/GenBank/DDBJ databases">
        <authorList>
            <consortium name="Lawrence Berkeley National Laboratory"/>
            <person name="Steindorff A."/>
            <person name="Hensen N."/>
            <person name="Bonometti L."/>
            <person name="Westerberg I."/>
            <person name="Brannstrom I.O."/>
            <person name="Guillou S."/>
            <person name="Cros-Aarteil S."/>
            <person name="Calhoun S."/>
            <person name="Haridas S."/>
            <person name="Kuo A."/>
            <person name="Mondo S."/>
            <person name="Pangilinan J."/>
            <person name="Riley R."/>
            <person name="Labutti K."/>
            <person name="Andreopoulos B."/>
            <person name="Lipzen A."/>
            <person name="Chen C."/>
            <person name="Yanf M."/>
            <person name="Daum C."/>
            <person name="Ng V."/>
            <person name="Clum A."/>
            <person name="Ohm R."/>
            <person name="Martin F."/>
            <person name="Silar P."/>
            <person name="Natvig D."/>
            <person name="Lalanne C."/>
            <person name="Gautier V."/>
            <person name="Ament-Velasquez S.L."/>
            <person name="Kruys A."/>
            <person name="Hutchinson M.I."/>
            <person name="Powell A.J."/>
            <person name="Barry K."/>
            <person name="Miller A.N."/>
            <person name="Grigoriev I.V."/>
            <person name="Debuchy R."/>
            <person name="Gladieux P."/>
            <person name="Thoren M.H."/>
            <person name="Johannesson H."/>
        </authorList>
    </citation>
    <scope>NUCLEOTIDE SEQUENCE</scope>
    <source>
        <strain evidence="1">PSN309</strain>
    </source>
</reference>
<comment type="caution">
    <text evidence="1">The sequence shown here is derived from an EMBL/GenBank/DDBJ whole genome shotgun (WGS) entry which is preliminary data.</text>
</comment>
<dbReference type="Pfam" id="PF10042">
    <property type="entry name" value="DUF2278"/>
    <property type="match status" value="1"/>
</dbReference>
<protein>
    <recommendedName>
        <fullName evidence="3">LTD domain-containing protein</fullName>
    </recommendedName>
</protein>
<keyword evidence="2" id="KW-1185">Reference proteome</keyword>
<sequence length="346" mass="36898">MPLQAYGLWKATPLKWKGRASPGHGHITFADNHSHTLDAAVNIQSKSADSRLVYWLLRSATFVPANADRLLSLPLGFHPQSGPSSLALDFVRQGFLSLESGILLSHSKSPGGQPGDILSYLDPIMQNAIAKKAAIFIFGEPYEGKDGIHDVHMNQGNGGGWANDNGTYQDGGILLHFPDDGHWEGVFLAFAIQVYKTDDRGYPVGDDTFAELLTKGGGGGGTGPKPGEPEEKGQVVIEAALVNPYGPDDKPTRGEGETVYLLNKGTEEVVLEGWRLENGQSGKEVLGKGIVIAGLSKKATKVPGMALSNKGGSIILKDGSGKVVHQVKYTKEQAGREGVLVYFGQK</sequence>
<dbReference type="InterPro" id="IPR019268">
    <property type="entry name" value="DUF2278"/>
</dbReference>
<dbReference type="SUPFAM" id="SSF74853">
    <property type="entry name" value="Lamin A/C globular tail domain"/>
    <property type="match status" value="1"/>
</dbReference>
<dbReference type="AlphaFoldDB" id="A0AAN6WJG6"/>
<evidence type="ECO:0008006" key="3">
    <source>
        <dbReference type="Google" id="ProtNLM"/>
    </source>
</evidence>
<proteinExistence type="predicted"/>
<evidence type="ECO:0000313" key="2">
    <source>
        <dbReference type="Proteomes" id="UP001302126"/>
    </source>
</evidence>
<dbReference type="EMBL" id="MU864585">
    <property type="protein sequence ID" value="KAK4183030.1"/>
    <property type="molecule type" value="Genomic_DNA"/>
</dbReference>
<organism evidence="1 2">
    <name type="scientific">Podospora australis</name>
    <dbReference type="NCBI Taxonomy" id="1536484"/>
    <lineage>
        <taxon>Eukaryota</taxon>
        <taxon>Fungi</taxon>
        <taxon>Dikarya</taxon>
        <taxon>Ascomycota</taxon>
        <taxon>Pezizomycotina</taxon>
        <taxon>Sordariomycetes</taxon>
        <taxon>Sordariomycetidae</taxon>
        <taxon>Sordariales</taxon>
        <taxon>Podosporaceae</taxon>
        <taxon>Podospora</taxon>
    </lineage>
</organism>
<gene>
    <name evidence="1" type="ORF">QBC35DRAFT_131716</name>
</gene>
<evidence type="ECO:0000313" key="1">
    <source>
        <dbReference type="EMBL" id="KAK4183030.1"/>
    </source>
</evidence>
<reference evidence="1" key="1">
    <citation type="journal article" date="2023" name="Mol. Phylogenet. Evol.">
        <title>Genome-scale phylogeny and comparative genomics of the fungal order Sordariales.</title>
        <authorList>
            <person name="Hensen N."/>
            <person name="Bonometti L."/>
            <person name="Westerberg I."/>
            <person name="Brannstrom I.O."/>
            <person name="Guillou S."/>
            <person name="Cros-Aarteil S."/>
            <person name="Calhoun S."/>
            <person name="Haridas S."/>
            <person name="Kuo A."/>
            <person name="Mondo S."/>
            <person name="Pangilinan J."/>
            <person name="Riley R."/>
            <person name="LaButti K."/>
            <person name="Andreopoulos B."/>
            <person name="Lipzen A."/>
            <person name="Chen C."/>
            <person name="Yan M."/>
            <person name="Daum C."/>
            <person name="Ng V."/>
            <person name="Clum A."/>
            <person name="Steindorff A."/>
            <person name="Ohm R.A."/>
            <person name="Martin F."/>
            <person name="Silar P."/>
            <person name="Natvig D.O."/>
            <person name="Lalanne C."/>
            <person name="Gautier V."/>
            <person name="Ament-Velasquez S.L."/>
            <person name="Kruys A."/>
            <person name="Hutchinson M.I."/>
            <person name="Powell A.J."/>
            <person name="Barry K."/>
            <person name="Miller A.N."/>
            <person name="Grigoriev I.V."/>
            <person name="Debuchy R."/>
            <person name="Gladieux P."/>
            <person name="Hiltunen Thoren M."/>
            <person name="Johannesson H."/>
        </authorList>
    </citation>
    <scope>NUCLEOTIDE SEQUENCE</scope>
    <source>
        <strain evidence="1">PSN309</strain>
    </source>
</reference>
<dbReference type="Proteomes" id="UP001302126">
    <property type="component" value="Unassembled WGS sequence"/>
</dbReference>
<dbReference type="InterPro" id="IPR036415">
    <property type="entry name" value="Lamin_tail_dom_sf"/>
</dbReference>
<name>A0AAN6WJG6_9PEZI</name>